<evidence type="ECO:0000256" key="1">
    <source>
        <dbReference type="PROSITE-ProRule" id="PRU00169"/>
    </source>
</evidence>
<dbReference type="InterPro" id="IPR052048">
    <property type="entry name" value="ST_Response_Regulator"/>
</dbReference>
<dbReference type="PANTHER" id="PTHR43228">
    <property type="entry name" value="TWO-COMPONENT RESPONSE REGULATOR"/>
    <property type="match status" value="1"/>
</dbReference>
<dbReference type="SUPFAM" id="SSF52172">
    <property type="entry name" value="CheY-like"/>
    <property type="match status" value="1"/>
</dbReference>
<proteinExistence type="predicted"/>
<dbReference type="InterPro" id="IPR001789">
    <property type="entry name" value="Sig_transdc_resp-reg_receiver"/>
</dbReference>
<dbReference type="EMBL" id="JBHRSW010000007">
    <property type="protein sequence ID" value="MFC3121246.1"/>
    <property type="molecule type" value="Genomic_DNA"/>
</dbReference>
<evidence type="ECO:0000259" key="2">
    <source>
        <dbReference type="PROSITE" id="PS50110"/>
    </source>
</evidence>
<evidence type="ECO:0000313" key="3">
    <source>
        <dbReference type="EMBL" id="MFC3121246.1"/>
    </source>
</evidence>
<dbReference type="SMART" id="SM00448">
    <property type="entry name" value="REC"/>
    <property type="match status" value="1"/>
</dbReference>
<feature type="domain" description="Response regulatory" evidence="2">
    <location>
        <begin position="4"/>
        <end position="124"/>
    </location>
</feature>
<protein>
    <submittedName>
        <fullName evidence="3">Response regulator</fullName>
    </submittedName>
</protein>
<dbReference type="InterPro" id="IPR011006">
    <property type="entry name" value="CheY-like_superfamily"/>
</dbReference>
<keyword evidence="4" id="KW-1185">Reference proteome</keyword>
<reference evidence="4" key="1">
    <citation type="journal article" date="2019" name="Int. J. Syst. Evol. Microbiol.">
        <title>The Global Catalogue of Microorganisms (GCM) 10K type strain sequencing project: providing services to taxonomists for standard genome sequencing and annotation.</title>
        <authorList>
            <consortium name="The Broad Institute Genomics Platform"/>
            <consortium name="The Broad Institute Genome Sequencing Center for Infectious Disease"/>
            <person name="Wu L."/>
            <person name="Ma J."/>
        </authorList>
    </citation>
    <scope>NUCLEOTIDE SEQUENCE [LARGE SCALE GENOMIC DNA]</scope>
    <source>
        <strain evidence="4">KCTC 52473</strain>
    </source>
</reference>
<keyword evidence="1" id="KW-0597">Phosphoprotein</keyword>
<dbReference type="PANTHER" id="PTHR43228:SF1">
    <property type="entry name" value="TWO-COMPONENT RESPONSE REGULATOR ARR22"/>
    <property type="match status" value="1"/>
</dbReference>
<dbReference type="RefSeq" id="WP_376919380.1">
    <property type="nucleotide sequence ID" value="NZ_JBHRSW010000007.1"/>
</dbReference>
<comment type="caution">
    <text evidence="3">The sequence shown here is derived from an EMBL/GenBank/DDBJ whole genome shotgun (WGS) entry which is preliminary data.</text>
</comment>
<dbReference type="Proteomes" id="UP001595478">
    <property type="component" value="Unassembled WGS sequence"/>
</dbReference>
<accession>A0ABV7FP81</accession>
<sequence>MALSILIVDDSEADQFLSAHTIAEYDPSAKIHKAYDGEEAINMLLGGDCVPDCIFLDINMPRMNGIEFLERYGKLGIPDSTVIVMLTSSIRDDDYNQCMAFPYVKACLPKPLSIDELPKYLLVC</sequence>
<feature type="modified residue" description="4-aspartylphosphate" evidence="1">
    <location>
        <position position="57"/>
    </location>
</feature>
<dbReference type="Pfam" id="PF00072">
    <property type="entry name" value="Response_reg"/>
    <property type="match status" value="1"/>
</dbReference>
<name>A0ABV7FP81_9ALTE</name>
<dbReference type="Gene3D" id="3.40.50.2300">
    <property type="match status" value="1"/>
</dbReference>
<gene>
    <name evidence="3" type="ORF">ACFOHL_06405</name>
</gene>
<dbReference type="PROSITE" id="PS50110">
    <property type="entry name" value="RESPONSE_REGULATORY"/>
    <property type="match status" value="1"/>
</dbReference>
<organism evidence="3 4">
    <name type="scientific">Agaribacter flavus</name>
    <dbReference type="NCBI Taxonomy" id="1902781"/>
    <lineage>
        <taxon>Bacteria</taxon>
        <taxon>Pseudomonadati</taxon>
        <taxon>Pseudomonadota</taxon>
        <taxon>Gammaproteobacteria</taxon>
        <taxon>Alteromonadales</taxon>
        <taxon>Alteromonadaceae</taxon>
        <taxon>Agaribacter</taxon>
    </lineage>
</organism>
<evidence type="ECO:0000313" key="4">
    <source>
        <dbReference type="Proteomes" id="UP001595478"/>
    </source>
</evidence>